<dbReference type="SUPFAM" id="SSF53756">
    <property type="entry name" value="UDP-Glycosyltransferase/glycogen phosphorylase"/>
    <property type="match status" value="1"/>
</dbReference>
<evidence type="ECO:0000259" key="1">
    <source>
        <dbReference type="Pfam" id="PF00534"/>
    </source>
</evidence>
<dbReference type="Gene3D" id="3.40.50.2000">
    <property type="entry name" value="Glycogen Phosphorylase B"/>
    <property type="match status" value="1"/>
</dbReference>
<dbReference type="AlphaFoldDB" id="A0A5C1I261"/>
<sequence>MAKKLPQMTKRKRIGLSYSYNENWIGGTYYIENLINALNTLDEVLKPHLVLIINKRSDYKAAKNNLSYPYMSFRLGTGETNFAARFANKITNRLLRKTFFNQTIKKLEAVFPYYKSKPQSLATNKIYWIADFQEHFSPEFFSAEAIEGRKRNQMEIQGSSEHLILSSQNAAGHFKSLYPEHSVNVHVLPFAVTHPAYRNLTIGPLLKKFDLPDVYFLCPNQFWKHKNQLTVIQAVHRLKNDGTNITVAFTGNTADLRNPEYFIELNIYVQQNNLTDNIRFLGFIKREEQLQLMNNAVAIVQPSLFEGWSTVVEDAKSMNKALIVSDIEVHQEQLVDSSARFFAPLNVKDLAAKLELAISAHPLPSLYANPDYQRNIKNFGNGFLRIALQETA</sequence>
<reference evidence="2" key="1">
    <citation type="submission" date="2019-08" db="EMBL/GenBank/DDBJ databases">
        <title>Comparative genome analysis confer to the adaptation heavy metal polluted environment.</title>
        <authorList>
            <person name="Li Y."/>
        </authorList>
    </citation>
    <scope>NUCLEOTIDE SEQUENCE [LARGE SCALE GENOMIC DNA]</scope>
    <source>
        <strain evidence="2">P1</strain>
    </source>
</reference>
<name>A0A5C1I261_9SPHI</name>
<dbReference type="KEGG" id="mrub:DEO27_015740"/>
<proteinExistence type="predicted"/>
<dbReference type="OrthoDB" id="9801609at2"/>
<dbReference type="Proteomes" id="UP000251402">
    <property type="component" value="Chromosome"/>
</dbReference>
<accession>A0A5C1I261</accession>
<feature type="domain" description="Glycosyl transferase family 1" evidence="1">
    <location>
        <begin position="213"/>
        <end position="361"/>
    </location>
</feature>
<gene>
    <name evidence="2" type="ORF">DEO27_015740</name>
</gene>
<dbReference type="EMBL" id="CP043450">
    <property type="protein sequence ID" value="QEM11418.1"/>
    <property type="molecule type" value="Genomic_DNA"/>
</dbReference>
<evidence type="ECO:0000313" key="3">
    <source>
        <dbReference type="Proteomes" id="UP000251402"/>
    </source>
</evidence>
<evidence type="ECO:0000313" key="2">
    <source>
        <dbReference type="EMBL" id="QEM11418.1"/>
    </source>
</evidence>
<protein>
    <submittedName>
        <fullName evidence="2">Glycosyltransferase family 4 protein</fullName>
    </submittedName>
</protein>
<dbReference type="InterPro" id="IPR001296">
    <property type="entry name" value="Glyco_trans_1"/>
</dbReference>
<organism evidence="2 3">
    <name type="scientific">Mucilaginibacter rubeus</name>
    <dbReference type="NCBI Taxonomy" id="2027860"/>
    <lineage>
        <taxon>Bacteria</taxon>
        <taxon>Pseudomonadati</taxon>
        <taxon>Bacteroidota</taxon>
        <taxon>Sphingobacteriia</taxon>
        <taxon>Sphingobacteriales</taxon>
        <taxon>Sphingobacteriaceae</taxon>
        <taxon>Mucilaginibacter</taxon>
    </lineage>
</organism>
<dbReference type="PANTHER" id="PTHR46401">
    <property type="entry name" value="GLYCOSYLTRANSFERASE WBBK-RELATED"/>
    <property type="match status" value="1"/>
</dbReference>
<dbReference type="Pfam" id="PF00534">
    <property type="entry name" value="Glycos_transf_1"/>
    <property type="match status" value="1"/>
</dbReference>
<keyword evidence="3" id="KW-1185">Reference proteome</keyword>
<dbReference type="GO" id="GO:0016757">
    <property type="term" value="F:glycosyltransferase activity"/>
    <property type="evidence" value="ECO:0007669"/>
    <property type="project" value="InterPro"/>
</dbReference>
<dbReference type="PANTHER" id="PTHR46401:SF8">
    <property type="entry name" value="BLL6006 PROTEIN"/>
    <property type="match status" value="1"/>
</dbReference>